<dbReference type="Pfam" id="PF08543">
    <property type="entry name" value="Phos_pyr_kin"/>
    <property type="match status" value="1"/>
</dbReference>
<dbReference type="GO" id="GO:0005524">
    <property type="term" value="F:ATP binding"/>
    <property type="evidence" value="ECO:0007669"/>
    <property type="project" value="UniProtKB-KW"/>
</dbReference>
<evidence type="ECO:0000256" key="4">
    <source>
        <dbReference type="ARBA" id="ARBA00022741"/>
    </source>
</evidence>
<keyword evidence="6" id="KW-0067">ATP-binding</keyword>
<dbReference type="GO" id="GO:0009228">
    <property type="term" value="P:thiamine biosynthetic process"/>
    <property type="evidence" value="ECO:0007669"/>
    <property type="project" value="InterPro"/>
</dbReference>
<evidence type="ECO:0000313" key="8">
    <source>
        <dbReference type="EMBL" id="ATC65075.1"/>
    </source>
</evidence>
<accession>A0A290Q8N8</accession>
<feature type="domain" description="Pyridoxamine kinase/Phosphomethylpyrimidine kinase" evidence="7">
    <location>
        <begin position="14"/>
        <end position="266"/>
    </location>
</feature>
<dbReference type="PANTHER" id="PTHR20858:SF17">
    <property type="entry name" value="HYDROXYMETHYLPYRIMIDINE_PHOSPHOMETHYLPYRIMIDINE KINASE THI20-RELATED"/>
    <property type="match status" value="1"/>
</dbReference>
<dbReference type="FunFam" id="3.40.1190.20:FF:000003">
    <property type="entry name" value="Phosphomethylpyrimidine kinase ThiD"/>
    <property type="match status" value="1"/>
</dbReference>
<evidence type="ECO:0000256" key="5">
    <source>
        <dbReference type="ARBA" id="ARBA00022777"/>
    </source>
</evidence>
<evidence type="ECO:0000256" key="2">
    <source>
        <dbReference type="ARBA" id="ARBA00012135"/>
    </source>
</evidence>
<evidence type="ECO:0000313" key="9">
    <source>
        <dbReference type="Proteomes" id="UP000217265"/>
    </source>
</evidence>
<protein>
    <recommendedName>
        <fullName evidence="2">hydroxymethylpyrimidine kinase</fullName>
        <ecNumber evidence="2">2.7.1.49</ecNumber>
    </recommendedName>
</protein>
<keyword evidence="9" id="KW-1185">Reference proteome</keyword>
<keyword evidence="5 8" id="KW-0418">Kinase</keyword>
<dbReference type="RefSeq" id="WP_096056706.1">
    <property type="nucleotide sequence ID" value="NZ_CP023344.1"/>
</dbReference>
<organism evidence="8 9">
    <name type="scientific">Nibricoccus aquaticus</name>
    <dbReference type="NCBI Taxonomy" id="2576891"/>
    <lineage>
        <taxon>Bacteria</taxon>
        <taxon>Pseudomonadati</taxon>
        <taxon>Verrucomicrobiota</taxon>
        <taxon>Opitutia</taxon>
        <taxon>Opitutales</taxon>
        <taxon>Opitutaceae</taxon>
        <taxon>Nibricoccus</taxon>
    </lineage>
</organism>
<dbReference type="InterPro" id="IPR013749">
    <property type="entry name" value="PM/HMP-P_kinase-1"/>
</dbReference>
<dbReference type="NCBIfam" id="TIGR00097">
    <property type="entry name" value="HMP-P_kinase"/>
    <property type="match status" value="1"/>
</dbReference>
<keyword evidence="3" id="KW-0808">Transferase</keyword>
<dbReference type="GO" id="GO:0005829">
    <property type="term" value="C:cytosol"/>
    <property type="evidence" value="ECO:0007669"/>
    <property type="project" value="TreeGrafter"/>
</dbReference>
<dbReference type="KEGG" id="vbh:CMV30_14535"/>
<dbReference type="PANTHER" id="PTHR20858">
    <property type="entry name" value="PHOSPHOMETHYLPYRIMIDINE KINASE"/>
    <property type="match status" value="1"/>
</dbReference>
<gene>
    <name evidence="8" type="primary">thiD</name>
    <name evidence="8" type="ORF">CMV30_14535</name>
</gene>
<dbReference type="GO" id="GO:0008972">
    <property type="term" value="F:phosphomethylpyrimidine kinase activity"/>
    <property type="evidence" value="ECO:0007669"/>
    <property type="project" value="InterPro"/>
</dbReference>
<reference evidence="8 9" key="1">
    <citation type="submission" date="2017-09" db="EMBL/GenBank/DDBJ databases">
        <title>Complete genome sequence of Verrucomicrobial strain HZ-65, isolated from freshwater.</title>
        <authorList>
            <person name="Choi A."/>
        </authorList>
    </citation>
    <scope>NUCLEOTIDE SEQUENCE [LARGE SCALE GENOMIC DNA]</scope>
    <source>
        <strain evidence="8 9">HZ-65</strain>
    </source>
</reference>
<evidence type="ECO:0000256" key="3">
    <source>
        <dbReference type="ARBA" id="ARBA00022679"/>
    </source>
</evidence>
<sequence length="270" mass="28334">MKRSLCVLTIAGSDSGAGAGVQADARTIHALGGYALTAITAVTAQNTRGVKAWRAVGRGLLRAQIEAVLGDFPVAAIKTGLLPGAAAVRVVVEMLKDYSGRRRMPLVIDPVVGSTSGTRFLSVVGLRALKAELLPWATLVTPNWPEAETLSGLRVRSFEDAERAGREILRSGCGAVLVKGGHAPGGRCRDVLVMRDASDDVVVRWFEGARVKTWNTHGTGCVLSAAIAVELAKGRSLTVGIKNARRFLRRALENGKETDWGGGAGPAFAG</sequence>
<keyword evidence="4" id="KW-0547">Nucleotide-binding</keyword>
<proteinExistence type="predicted"/>
<comment type="pathway">
    <text evidence="1">Cofactor biosynthesis; thiamine diphosphate biosynthesis.</text>
</comment>
<dbReference type="EC" id="2.7.1.49" evidence="2"/>
<evidence type="ECO:0000256" key="6">
    <source>
        <dbReference type="ARBA" id="ARBA00022840"/>
    </source>
</evidence>
<evidence type="ECO:0000256" key="1">
    <source>
        <dbReference type="ARBA" id="ARBA00004948"/>
    </source>
</evidence>
<dbReference type="OrthoDB" id="9810880at2"/>
<dbReference type="AlphaFoldDB" id="A0A290Q8N8"/>
<dbReference type="InterPro" id="IPR029056">
    <property type="entry name" value="Ribokinase-like"/>
</dbReference>
<dbReference type="InterPro" id="IPR004399">
    <property type="entry name" value="HMP/HMP-P_kinase_dom"/>
</dbReference>
<dbReference type="Proteomes" id="UP000217265">
    <property type="component" value="Chromosome"/>
</dbReference>
<dbReference type="EMBL" id="CP023344">
    <property type="protein sequence ID" value="ATC65075.1"/>
    <property type="molecule type" value="Genomic_DNA"/>
</dbReference>
<dbReference type="SUPFAM" id="SSF53613">
    <property type="entry name" value="Ribokinase-like"/>
    <property type="match status" value="1"/>
</dbReference>
<name>A0A290Q8N8_9BACT</name>
<dbReference type="Gene3D" id="3.40.1190.20">
    <property type="match status" value="1"/>
</dbReference>
<dbReference type="CDD" id="cd01169">
    <property type="entry name" value="HMPP_kinase"/>
    <property type="match status" value="1"/>
</dbReference>
<dbReference type="GO" id="GO:0008902">
    <property type="term" value="F:hydroxymethylpyrimidine kinase activity"/>
    <property type="evidence" value="ECO:0007669"/>
    <property type="project" value="UniProtKB-EC"/>
</dbReference>
<evidence type="ECO:0000259" key="7">
    <source>
        <dbReference type="Pfam" id="PF08543"/>
    </source>
</evidence>